<evidence type="ECO:0000256" key="5">
    <source>
        <dbReference type="ARBA" id="ARBA00023004"/>
    </source>
</evidence>
<evidence type="ECO:0000256" key="7">
    <source>
        <dbReference type="SAM" id="Phobius"/>
    </source>
</evidence>
<dbReference type="InterPro" id="IPR001128">
    <property type="entry name" value="Cyt_P450"/>
</dbReference>
<dbReference type="PANTHER" id="PTHR24304:SF2">
    <property type="entry name" value="24-HYDROXYCHOLESTEROL 7-ALPHA-HYDROXYLASE"/>
    <property type="match status" value="1"/>
</dbReference>
<keyword evidence="7" id="KW-0812">Transmembrane</keyword>
<dbReference type="PANTHER" id="PTHR24304">
    <property type="entry name" value="CYTOCHROME P450 FAMILY 7"/>
    <property type="match status" value="1"/>
</dbReference>
<dbReference type="AlphaFoldDB" id="F8P2B0"/>
<keyword evidence="7" id="KW-1133">Transmembrane helix</keyword>
<keyword evidence="5 6" id="KW-0408">Iron</keyword>
<accession>F8P2B0</accession>
<dbReference type="Proteomes" id="UP000008064">
    <property type="component" value="Unassembled WGS sequence"/>
</dbReference>
<dbReference type="Gene3D" id="1.10.630.10">
    <property type="entry name" value="Cytochrome P450"/>
    <property type="match status" value="1"/>
</dbReference>
<evidence type="ECO:0000256" key="6">
    <source>
        <dbReference type="PIRSR" id="PIRSR602403-1"/>
    </source>
</evidence>
<dbReference type="Pfam" id="PF00067">
    <property type="entry name" value="p450"/>
    <property type="match status" value="1"/>
</dbReference>
<dbReference type="InterPro" id="IPR002403">
    <property type="entry name" value="Cyt_P450_E_grp-IV"/>
</dbReference>
<reference evidence="8" key="1">
    <citation type="submission" date="2011-04" db="EMBL/GenBank/DDBJ databases">
        <title>Evolution of plant cell wall degrading machinery underlies the functional diversity of forest fungi.</title>
        <authorList>
            <consortium name="US DOE Joint Genome Institute (JGI-PGF)"/>
            <person name="Eastwood D.C."/>
            <person name="Floudas D."/>
            <person name="Binder M."/>
            <person name="Majcherczyk A."/>
            <person name="Schneider P."/>
            <person name="Aerts A."/>
            <person name="Asiegbu F.O."/>
            <person name="Baker S.E."/>
            <person name="Barry K."/>
            <person name="Bendiksby M."/>
            <person name="Blumentritt M."/>
            <person name="Coutinho P.M."/>
            <person name="Cullen D."/>
            <person name="Cullen D."/>
            <person name="Gathman A."/>
            <person name="Goodell B."/>
            <person name="Henrissat B."/>
            <person name="Ihrmark K."/>
            <person name="Kauserud H."/>
            <person name="Kohler A."/>
            <person name="LaButti K."/>
            <person name="Lapidus A."/>
            <person name="Lavin J.L."/>
            <person name="Lee Y.-H."/>
            <person name="Lindquist E."/>
            <person name="Lilly W."/>
            <person name="Lucas S."/>
            <person name="Morin E."/>
            <person name="Murat C."/>
            <person name="Oguiza J.A."/>
            <person name="Park J."/>
            <person name="Pisabarro A.G."/>
            <person name="Riley R."/>
            <person name="Rosling A."/>
            <person name="Salamov A."/>
            <person name="Schmidt O."/>
            <person name="Schmutz J."/>
            <person name="Skrede I."/>
            <person name="Stenlid J."/>
            <person name="Wiebenga A."/>
            <person name="Xie X."/>
            <person name="Kues U."/>
            <person name="Hibbett D.S."/>
            <person name="Hoffmeister D."/>
            <person name="Hogberg N."/>
            <person name="Martin F."/>
            <person name="Grigoriev I.V."/>
            <person name="Watkinson S.C."/>
        </authorList>
    </citation>
    <scope>NUCLEOTIDE SEQUENCE</scope>
    <source>
        <strain evidence="8">S7.9</strain>
    </source>
</reference>
<keyword evidence="3 6" id="KW-0349">Heme</keyword>
<keyword evidence="8" id="KW-0560">Oxidoreductase</keyword>
<keyword evidence="8" id="KW-0503">Monooxygenase</keyword>
<dbReference type="GO" id="GO:0005506">
    <property type="term" value="F:iron ion binding"/>
    <property type="evidence" value="ECO:0007669"/>
    <property type="project" value="InterPro"/>
</dbReference>
<dbReference type="SUPFAM" id="SSF48264">
    <property type="entry name" value="Cytochrome P450"/>
    <property type="match status" value="1"/>
</dbReference>
<dbReference type="GO" id="GO:0004497">
    <property type="term" value="F:monooxygenase activity"/>
    <property type="evidence" value="ECO:0007669"/>
    <property type="project" value="UniProtKB-KW"/>
</dbReference>
<organism>
    <name type="scientific">Serpula lacrymans var. lacrymans (strain S7.9)</name>
    <name type="common">Dry rot fungus</name>
    <dbReference type="NCBI Taxonomy" id="578457"/>
    <lineage>
        <taxon>Eukaryota</taxon>
        <taxon>Fungi</taxon>
        <taxon>Dikarya</taxon>
        <taxon>Basidiomycota</taxon>
        <taxon>Agaricomycotina</taxon>
        <taxon>Agaricomycetes</taxon>
        <taxon>Agaricomycetidae</taxon>
        <taxon>Boletales</taxon>
        <taxon>Coniophorineae</taxon>
        <taxon>Serpulaceae</taxon>
        <taxon>Serpula</taxon>
    </lineage>
</organism>
<comment type="cofactor">
    <cofactor evidence="1 6">
        <name>heme</name>
        <dbReference type="ChEBI" id="CHEBI:30413"/>
    </cofactor>
</comment>
<evidence type="ECO:0000256" key="4">
    <source>
        <dbReference type="ARBA" id="ARBA00022723"/>
    </source>
</evidence>
<evidence type="ECO:0000256" key="2">
    <source>
        <dbReference type="ARBA" id="ARBA00010617"/>
    </source>
</evidence>
<evidence type="ECO:0000256" key="3">
    <source>
        <dbReference type="ARBA" id="ARBA00022617"/>
    </source>
</evidence>
<dbReference type="CDD" id="cd00302">
    <property type="entry name" value="cytochrome_P450"/>
    <property type="match status" value="1"/>
</dbReference>
<dbReference type="PRINTS" id="PR00465">
    <property type="entry name" value="EP450IV"/>
</dbReference>
<sequence length="504" mass="57746">MFPFIYFVENGPSMSLIIWTSVSVSVGLLAVLYSWLRKSDGFHYLPGIPFIGPPSFFTQRENFLNMAISANRAGNTSKFLIRGQEIIIATGKQPRKIFYGTRSFCVSEGYQVLWGQASSLDVAIQQSSFNHKYSAFFLKRLQMLLHRDRLQKVIPELFSDLQTHMSSWPRSGRIDPFTSVYNLVFHLTIRTLGATELADDLVTVEKLAELFWNSENEFSFIHAVVPWIPSRAKKNRDKAISALYEIFADTINKRKAEQRSENDAVQLMLDQGDTVNEIAPFLMWAIFIGTNTTGIVVCWILMYLKTHPEWDAKVREEFQTLLNEYSTDSTVPMYARLSQIPLDAWEGSSPVMEAIITETVRMAMSVPTMRRNLGEDIEVNGLRVKRGDFMLYPMGAENLNPDNYPDPLKWDPARWADPTKLDRERSQWTYLGWGAGLHPCHGMRGAKLHLKITTALFLPSFEYSRVDKNDNTFHSIPEINYSDARRFSPKGEGRYLHYKKTAGI</sequence>
<dbReference type="GeneID" id="18815300"/>
<name>F8P2B0_SERL9</name>
<dbReference type="InterPro" id="IPR036396">
    <property type="entry name" value="Cyt_P450_sf"/>
</dbReference>
<dbReference type="GO" id="GO:0020037">
    <property type="term" value="F:heme binding"/>
    <property type="evidence" value="ECO:0007669"/>
    <property type="project" value="InterPro"/>
</dbReference>
<evidence type="ECO:0000313" key="8">
    <source>
        <dbReference type="EMBL" id="EGO23288.1"/>
    </source>
</evidence>
<keyword evidence="7" id="KW-0472">Membrane</keyword>
<dbReference type="InterPro" id="IPR050529">
    <property type="entry name" value="CYP450_sterol_14alpha_dmase"/>
</dbReference>
<proteinExistence type="inferred from homology"/>
<feature type="transmembrane region" description="Helical" evidence="7">
    <location>
        <begin position="281"/>
        <end position="304"/>
    </location>
</feature>
<gene>
    <name evidence="8" type="primary">mox11</name>
    <name evidence="8" type="ORF">SERLADRAFT_440025</name>
</gene>
<dbReference type="RefSeq" id="XP_007320528.1">
    <property type="nucleotide sequence ID" value="XM_007320466.1"/>
</dbReference>
<dbReference type="KEGG" id="sla:SERLADRAFT_440025"/>
<dbReference type="HOGENOM" id="CLU_033574_2_0_1"/>
<comment type="similarity">
    <text evidence="2">Belongs to the cytochrome P450 family.</text>
</comment>
<evidence type="ECO:0000256" key="1">
    <source>
        <dbReference type="ARBA" id="ARBA00001971"/>
    </source>
</evidence>
<dbReference type="EMBL" id="GL945436">
    <property type="protein sequence ID" value="EGO23288.1"/>
    <property type="molecule type" value="Genomic_DNA"/>
</dbReference>
<keyword evidence="4 6" id="KW-0479">Metal-binding</keyword>
<feature type="transmembrane region" description="Helical" evidence="7">
    <location>
        <begin position="16"/>
        <end position="36"/>
    </location>
</feature>
<dbReference type="GO" id="GO:0016705">
    <property type="term" value="F:oxidoreductase activity, acting on paired donors, with incorporation or reduction of molecular oxygen"/>
    <property type="evidence" value="ECO:0007669"/>
    <property type="project" value="InterPro"/>
</dbReference>
<dbReference type="OrthoDB" id="1055148at2759"/>
<protein>
    <submittedName>
        <fullName evidence="8">Putative monooxygenase</fullName>
    </submittedName>
</protein>
<feature type="binding site" description="axial binding residue" evidence="6">
    <location>
        <position position="440"/>
    </location>
    <ligand>
        <name>heme</name>
        <dbReference type="ChEBI" id="CHEBI:30413"/>
    </ligand>
    <ligandPart>
        <name>Fe</name>
        <dbReference type="ChEBI" id="CHEBI:18248"/>
    </ligandPart>
</feature>